<dbReference type="Pfam" id="PF08843">
    <property type="entry name" value="AbiEii"/>
    <property type="match status" value="1"/>
</dbReference>
<evidence type="ECO:0000313" key="1">
    <source>
        <dbReference type="EMBL" id="MBO8407139.1"/>
    </source>
</evidence>
<reference evidence="1" key="1">
    <citation type="submission" date="2020-10" db="EMBL/GenBank/DDBJ databases">
        <authorList>
            <person name="Gilroy R."/>
        </authorList>
    </citation>
    <scope>NUCLEOTIDE SEQUENCE</scope>
    <source>
        <strain evidence="1">B1-16210</strain>
    </source>
</reference>
<organism evidence="1 2">
    <name type="scientific">Candidatus Enterousia excrementavium</name>
    <dbReference type="NCBI Taxonomy" id="2840789"/>
    <lineage>
        <taxon>Bacteria</taxon>
        <taxon>Pseudomonadati</taxon>
        <taxon>Pseudomonadota</taxon>
        <taxon>Alphaproteobacteria</taxon>
        <taxon>Candidatus Enterousia</taxon>
    </lineage>
</organism>
<comment type="caution">
    <text evidence="1">The sequence shown here is derived from an EMBL/GenBank/DDBJ whole genome shotgun (WGS) entry which is preliminary data.</text>
</comment>
<evidence type="ECO:0000313" key="2">
    <source>
        <dbReference type="Proteomes" id="UP000721442"/>
    </source>
</evidence>
<proteinExistence type="predicted"/>
<keyword evidence="1" id="KW-0808">Transferase</keyword>
<sequence>MCNTLIMIKITNGTYNILRHANKPEMAEKDFLECLILEKLFNDAYFSENFVFAGGATLSKTYQLSNRICQDLDLVCSCFDDIPDNHSRKQLDKFKRRFKHTVFTDICAKINDVINRDNQFKIMTDADWGALKNKETFISSPTLHILYASNFCKNVGHLSLEIIPRKYKTANIIEHRTVIPYAISQEFGDIPTVRYEQTFWDKVYALHSNTISPRPHFTQFYSRHYHDVAKLAHYVDLHGTLSMLDDIESFQNKYTLKRIPKLHTFNELQLAPCFSDLEKLQNDYIQMSDKFLDTPTNWQDIIQTLRELKAYLRTIQR</sequence>
<name>A0A940DEU4_9PROT</name>
<dbReference type="EMBL" id="JADINE010000024">
    <property type="protein sequence ID" value="MBO8407139.1"/>
    <property type="molecule type" value="Genomic_DNA"/>
</dbReference>
<protein>
    <submittedName>
        <fullName evidence="1">Nucleotidyl transferase AbiEii/AbiGii toxin family protein</fullName>
    </submittedName>
</protein>
<dbReference type="InterPro" id="IPR014942">
    <property type="entry name" value="AbiEii"/>
</dbReference>
<dbReference type="Gene3D" id="3.10.450.620">
    <property type="entry name" value="JHP933, nucleotidyltransferase-like core domain"/>
    <property type="match status" value="1"/>
</dbReference>
<accession>A0A940DEU4</accession>
<dbReference type="AlphaFoldDB" id="A0A940DEU4"/>
<dbReference type="GO" id="GO:0016740">
    <property type="term" value="F:transferase activity"/>
    <property type="evidence" value="ECO:0007669"/>
    <property type="project" value="UniProtKB-KW"/>
</dbReference>
<gene>
    <name evidence="1" type="ORF">IAC77_01600</name>
</gene>
<dbReference type="Proteomes" id="UP000721442">
    <property type="component" value="Unassembled WGS sequence"/>
</dbReference>
<reference evidence="1" key="2">
    <citation type="journal article" date="2021" name="PeerJ">
        <title>Extensive microbial diversity within the chicken gut microbiome revealed by metagenomics and culture.</title>
        <authorList>
            <person name="Gilroy R."/>
            <person name="Ravi A."/>
            <person name="Getino M."/>
            <person name="Pursley I."/>
            <person name="Horton D.L."/>
            <person name="Alikhan N.F."/>
            <person name="Baker D."/>
            <person name="Gharbi K."/>
            <person name="Hall N."/>
            <person name="Watson M."/>
            <person name="Adriaenssens E.M."/>
            <person name="Foster-Nyarko E."/>
            <person name="Jarju S."/>
            <person name="Secka A."/>
            <person name="Antonio M."/>
            <person name="Oren A."/>
            <person name="Chaudhuri R.R."/>
            <person name="La Ragione R."/>
            <person name="Hildebrand F."/>
            <person name="Pallen M.J."/>
        </authorList>
    </citation>
    <scope>NUCLEOTIDE SEQUENCE</scope>
    <source>
        <strain evidence="1">B1-16210</strain>
    </source>
</reference>